<evidence type="ECO:0000313" key="7">
    <source>
        <dbReference type="Proteomes" id="UP000652760"/>
    </source>
</evidence>
<dbReference type="Proteomes" id="UP000652760">
    <property type="component" value="Unassembled WGS sequence"/>
</dbReference>
<keyword evidence="7" id="KW-1185">Reference proteome</keyword>
<dbReference type="InterPro" id="IPR036909">
    <property type="entry name" value="Cyt_c-like_dom_sf"/>
</dbReference>
<dbReference type="InterPro" id="IPR009056">
    <property type="entry name" value="Cyt_c-like_dom"/>
</dbReference>
<evidence type="ECO:0000313" key="6">
    <source>
        <dbReference type="EMBL" id="MBK1840391.1"/>
    </source>
</evidence>
<gene>
    <name evidence="6" type="ORF">JHL17_23590</name>
</gene>
<reference evidence="7" key="1">
    <citation type="submission" date="2021-01" db="EMBL/GenBank/DDBJ databases">
        <title>Genome public.</title>
        <authorList>
            <person name="Liu C."/>
            <person name="Sun Q."/>
        </authorList>
    </citation>
    <scope>NUCLEOTIDE SEQUENCE [LARGE SCALE GENOMIC DNA]</scope>
    <source>
        <strain evidence="7">YIM B02556</strain>
    </source>
</reference>
<protein>
    <submittedName>
        <fullName evidence="6">Cytochrome c</fullName>
    </submittedName>
</protein>
<organism evidence="6 7">
    <name type="scientific">Azospirillum endophyticum</name>
    <dbReference type="NCBI Taxonomy" id="2800326"/>
    <lineage>
        <taxon>Bacteria</taxon>
        <taxon>Pseudomonadati</taxon>
        <taxon>Pseudomonadota</taxon>
        <taxon>Alphaproteobacteria</taxon>
        <taxon>Rhodospirillales</taxon>
        <taxon>Azospirillaceae</taxon>
        <taxon>Azospirillum</taxon>
    </lineage>
</organism>
<evidence type="ECO:0000256" key="4">
    <source>
        <dbReference type="PROSITE-ProRule" id="PRU00433"/>
    </source>
</evidence>
<keyword evidence="3 4" id="KW-0408">Iron</keyword>
<evidence type="ECO:0000259" key="5">
    <source>
        <dbReference type="PROSITE" id="PS51007"/>
    </source>
</evidence>
<evidence type="ECO:0000256" key="1">
    <source>
        <dbReference type="ARBA" id="ARBA00022617"/>
    </source>
</evidence>
<dbReference type="Gene3D" id="1.10.760.10">
    <property type="entry name" value="Cytochrome c-like domain"/>
    <property type="match status" value="1"/>
</dbReference>
<accession>A0ABS1FAD5</accession>
<sequence length="113" mass="11589">MSAGERGKGRRTLAVLLSLGFATGAGAGEIPASRQAELTSLVRQDCGSCHGMTLKGGLGRPLLPDDLAGKSAEALAAVVLDGIPGTPMPPWRGLLSDDEALWIVKRLAGGLDR</sequence>
<evidence type="ECO:0000256" key="3">
    <source>
        <dbReference type="ARBA" id="ARBA00023004"/>
    </source>
</evidence>
<dbReference type="Pfam" id="PF13442">
    <property type="entry name" value="Cytochrome_CBB3"/>
    <property type="match status" value="1"/>
</dbReference>
<keyword evidence="1 4" id="KW-0349">Heme</keyword>
<name>A0ABS1FAD5_9PROT</name>
<dbReference type="EMBL" id="JAENHM010000063">
    <property type="protein sequence ID" value="MBK1840391.1"/>
    <property type="molecule type" value="Genomic_DNA"/>
</dbReference>
<comment type="caution">
    <text evidence="6">The sequence shown here is derived from an EMBL/GenBank/DDBJ whole genome shotgun (WGS) entry which is preliminary data.</text>
</comment>
<feature type="domain" description="Cytochrome c" evidence="5">
    <location>
        <begin position="4"/>
        <end position="111"/>
    </location>
</feature>
<evidence type="ECO:0000256" key="2">
    <source>
        <dbReference type="ARBA" id="ARBA00022723"/>
    </source>
</evidence>
<dbReference type="SUPFAM" id="SSF46626">
    <property type="entry name" value="Cytochrome c"/>
    <property type="match status" value="1"/>
</dbReference>
<proteinExistence type="predicted"/>
<keyword evidence="2 4" id="KW-0479">Metal-binding</keyword>
<dbReference type="PROSITE" id="PS51007">
    <property type="entry name" value="CYTC"/>
    <property type="match status" value="1"/>
</dbReference>